<dbReference type="Proteomes" id="UP000614601">
    <property type="component" value="Unassembled WGS sequence"/>
</dbReference>
<comment type="similarity">
    <text evidence="1">Belongs to the UDP-glycosyltransferase family.</text>
</comment>
<dbReference type="InterPro" id="IPR002213">
    <property type="entry name" value="UDP_glucos_trans"/>
</dbReference>
<name>A0A811K1D1_9BILA</name>
<dbReference type="AlphaFoldDB" id="A0A811K1D1"/>
<dbReference type="EMBL" id="CAJFCW020000002">
    <property type="protein sequence ID" value="CAG9089672.1"/>
    <property type="molecule type" value="Genomic_DNA"/>
</dbReference>
<keyword evidence="6" id="KW-0472">Membrane</keyword>
<keyword evidence="8" id="KW-1185">Reference proteome</keyword>
<dbReference type="InterPro" id="IPR050271">
    <property type="entry name" value="UDP-glycosyltransferase"/>
</dbReference>
<evidence type="ECO:0000256" key="4">
    <source>
        <dbReference type="ARBA" id="ARBA00022679"/>
    </source>
</evidence>
<evidence type="ECO:0000313" key="7">
    <source>
        <dbReference type="EMBL" id="CAD5209594.1"/>
    </source>
</evidence>
<dbReference type="CDD" id="cd03784">
    <property type="entry name" value="GT1_Gtf-like"/>
    <property type="match status" value="1"/>
</dbReference>
<feature type="transmembrane region" description="Helical" evidence="6">
    <location>
        <begin position="466"/>
        <end position="493"/>
    </location>
</feature>
<keyword evidence="3" id="KW-0328">Glycosyltransferase</keyword>
<evidence type="ECO:0000256" key="3">
    <source>
        <dbReference type="ARBA" id="ARBA00022676"/>
    </source>
</evidence>
<evidence type="ECO:0000313" key="8">
    <source>
        <dbReference type="Proteomes" id="UP000614601"/>
    </source>
</evidence>
<dbReference type="GO" id="GO:0015020">
    <property type="term" value="F:glucuronosyltransferase activity"/>
    <property type="evidence" value="ECO:0007669"/>
    <property type="project" value="UniProtKB-EC"/>
</dbReference>
<evidence type="ECO:0000256" key="6">
    <source>
        <dbReference type="SAM" id="Phobius"/>
    </source>
</evidence>
<dbReference type="OrthoDB" id="5835829at2759"/>
<dbReference type="Proteomes" id="UP000783686">
    <property type="component" value="Unassembled WGS sequence"/>
</dbReference>
<dbReference type="PANTHER" id="PTHR48043">
    <property type="entry name" value="EG:EG0003.4 PROTEIN-RELATED"/>
    <property type="match status" value="1"/>
</dbReference>
<evidence type="ECO:0000256" key="5">
    <source>
        <dbReference type="ARBA" id="ARBA00047475"/>
    </source>
</evidence>
<protein>
    <recommendedName>
        <fullName evidence="2">glucuronosyltransferase</fullName>
        <ecNumber evidence="2">2.4.1.17</ecNumber>
    </recommendedName>
</protein>
<comment type="caution">
    <text evidence="7">The sequence shown here is derived from an EMBL/GenBank/DDBJ whole genome shotgun (WGS) entry which is preliminary data.</text>
</comment>
<dbReference type="Gene3D" id="3.40.50.2000">
    <property type="entry name" value="Glycogen Phosphorylase B"/>
    <property type="match status" value="1"/>
</dbReference>
<dbReference type="EMBL" id="CAJFDH010000002">
    <property type="protein sequence ID" value="CAD5209594.1"/>
    <property type="molecule type" value="Genomic_DNA"/>
</dbReference>
<evidence type="ECO:0000256" key="1">
    <source>
        <dbReference type="ARBA" id="ARBA00009995"/>
    </source>
</evidence>
<evidence type="ECO:0000256" key="2">
    <source>
        <dbReference type="ARBA" id="ARBA00012544"/>
    </source>
</evidence>
<keyword evidence="6" id="KW-1133">Transmembrane helix</keyword>
<comment type="catalytic activity">
    <reaction evidence="5">
        <text>glucuronate acceptor + UDP-alpha-D-glucuronate = acceptor beta-D-glucuronoside + UDP + H(+)</text>
        <dbReference type="Rhea" id="RHEA:21032"/>
        <dbReference type="ChEBI" id="CHEBI:15378"/>
        <dbReference type="ChEBI" id="CHEBI:58052"/>
        <dbReference type="ChEBI" id="CHEBI:58223"/>
        <dbReference type="ChEBI" id="CHEBI:132367"/>
        <dbReference type="ChEBI" id="CHEBI:132368"/>
        <dbReference type="EC" id="2.4.1.17"/>
    </reaction>
</comment>
<proteinExistence type="inferred from homology"/>
<organism evidence="7 8">
    <name type="scientific">Bursaphelenchus okinawaensis</name>
    <dbReference type="NCBI Taxonomy" id="465554"/>
    <lineage>
        <taxon>Eukaryota</taxon>
        <taxon>Metazoa</taxon>
        <taxon>Ecdysozoa</taxon>
        <taxon>Nematoda</taxon>
        <taxon>Chromadorea</taxon>
        <taxon>Rhabditida</taxon>
        <taxon>Tylenchina</taxon>
        <taxon>Tylenchomorpha</taxon>
        <taxon>Aphelenchoidea</taxon>
        <taxon>Aphelenchoididae</taxon>
        <taxon>Bursaphelenchus</taxon>
    </lineage>
</organism>
<keyword evidence="4" id="KW-0808">Transferase</keyword>
<keyword evidence="6" id="KW-0812">Transmembrane</keyword>
<sequence>MPMLLMVLVQMTESAKILVYSPTISISHMQMCARIADALANDGHDVTILNVEYLLSPSNNTFTKLAKKVDIELVDRDGIIPVNMEKIMRESFESSNALKHYDFIMAYEEKFAMFCKKHVQSKKAYNYIKNNQFDMVINEHVDLCGTAMSYMGGIKTNVLLSSCPLFEHTAAIIGAPTPVSYVPSFSFMKLGDKLNFYERLENVVGYATSYLGLRQGSRMVNHIFQDAFREAYDKDVDEIAGDSVITLIYADELIEFPRPMLPNMVYIGAMGLLEEAKKAEKNEKLEKILVDGGKAMKDMPDYQFIFKHDKGHEQLSMFMEADNILFTDWAPQLKILKNNKTKLFVSHGGYNSLIESAYYGVPTIIMGSFIDQYRNGKLAERNGWGMILDKVAVRNENGEKLMKETMEFMLNSTETERFCEKATRTKNLMQNRPQVAMERLTSMIRMIEMGNGTLPELQPYGRSQSFFVYCHFDVAIFVLTTCFIAVFGTFTGLSKLFKVMLKEFGRFKAKQD</sequence>
<dbReference type="PANTHER" id="PTHR48043:SF143">
    <property type="entry name" value="UDP-GLUCURONOSYLTRANSFERASE"/>
    <property type="match status" value="1"/>
</dbReference>
<dbReference type="EC" id="2.4.1.17" evidence="2"/>
<reference evidence="7" key="1">
    <citation type="submission" date="2020-09" db="EMBL/GenBank/DDBJ databases">
        <authorList>
            <person name="Kikuchi T."/>
        </authorList>
    </citation>
    <scope>NUCLEOTIDE SEQUENCE</scope>
    <source>
        <strain evidence="7">SH1</strain>
    </source>
</reference>
<dbReference type="Pfam" id="PF00201">
    <property type="entry name" value="UDPGT"/>
    <property type="match status" value="2"/>
</dbReference>
<dbReference type="SUPFAM" id="SSF53756">
    <property type="entry name" value="UDP-Glycosyltransferase/glycogen phosphorylase"/>
    <property type="match status" value="1"/>
</dbReference>
<accession>A0A811K1D1</accession>
<gene>
    <name evidence="7" type="ORF">BOKJ2_LOCUS2765</name>
</gene>